<dbReference type="InterPro" id="IPR018895">
    <property type="entry name" value="DUF2474"/>
</dbReference>
<sequence>MLRKLGWFALIWILSVGALGIVAFAIRLAIMP</sequence>
<organism evidence="2 3">
    <name type="scientific">Sulfitobacter guttiformis</name>
    <dbReference type="NCBI Taxonomy" id="74349"/>
    <lineage>
        <taxon>Bacteria</taxon>
        <taxon>Pseudomonadati</taxon>
        <taxon>Pseudomonadota</taxon>
        <taxon>Alphaproteobacteria</taxon>
        <taxon>Rhodobacterales</taxon>
        <taxon>Roseobacteraceae</taxon>
        <taxon>Sulfitobacter</taxon>
    </lineage>
</organism>
<dbReference type="OrthoDB" id="7907876at2"/>
<accession>A0A420DQK7</accession>
<protein>
    <submittedName>
        <fullName evidence="2">Uncharacterized protein DUF2474</fullName>
    </submittedName>
</protein>
<evidence type="ECO:0000256" key="1">
    <source>
        <dbReference type="SAM" id="Phobius"/>
    </source>
</evidence>
<dbReference type="Pfam" id="PF10617">
    <property type="entry name" value="DUF2474"/>
    <property type="match status" value="1"/>
</dbReference>
<evidence type="ECO:0000313" key="3">
    <source>
        <dbReference type="Proteomes" id="UP000284407"/>
    </source>
</evidence>
<dbReference type="EMBL" id="RAQK01000001">
    <property type="protein sequence ID" value="RKE96439.1"/>
    <property type="molecule type" value="Genomic_DNA"/>
</dbReference>
<gene>
    <name evidence="2" type="ORF">C8N30_0997</name>
</gene>
<keyword evidence="1" id="KW-0812">Transmembrane</keyword>
<reference evidence="2 3" key="1">
    <citation type="submission" date="2018-09" db="EMBL/GenBank/DDBJ databases">
        <title>Genomic Encyclopedia of Archaeal and Bacterial Type Strains, Phase II (KMG-II): from individual species to whole genera.</title>
        <authorList>
            <person name="Goeker M."/>
        </authorList>
    </citation>
    <scope>NUCLEOTIDE SEQUENCE [LARGE SCALE GENOMIC DNA]</scope>
    <source>
        <strain evidence="2 3">DSM 11458</strain>
    </source>
</reference>
<keyword evidence="1" id="KW-1133">Transmembrane helix</keyword>
<dbReference type="RefSeq" id="WP_084273613.1">
    <property type="nucleotide sequence ID" value="NZ_RAQK01000001.1"/>
</dbReference>
<proteinExistence type="predicted"/>
<keyword evidence="3" id="KW-1185">Reference proteome</keyword>
<name>A0A420DQK7_9RHOB</name>
<dbReference type="AlphaFoldDB" id="A0A420DQK7"/>
<evidence type="ECO:0000313" key="2">
    <source>
        <dbReference type="EMBL" id="RKE96439.1"/>
    </source>
</evidence>
<comment type="caution">
    <text evidence="2">The sequence shown here is derived from an EMBL/GenBank/DDBJ whole genome shotgun (WGS) entry which is preliminary data.</text>
</comment>
<feature type="transmembrane region" description="Helical" evidence="1">
    <location>
        <begin position="6"/>
        <end position="30"/>
    </location>
</feature>
<dbReference type="Proteomes" id="UP000284407">
    <property type="component" value="Unassembled WGS sequence"/>
</dbReference>
<keyword evidence="1" id="KW-0472">Membrane</keyword>